<proteinExistence type="predicted"/>
<dbReference type="AlphaFoldDB" id="A0A644TE22"/>
<gene>
    <name evidence="3" type="ORF">SDC9_10147</name>
</gene>
<keyword evidence="2" id="KW-0812">Transmembrane</keyword>
<feature type="transmembrane region" description="Helical" evidence="2">
    <location>
        <begin position="20"/>
        <end position="40"/>
    </location>
</feature>
<name>A0A644TE22_9ZZZZ</name>
<sequence length="382" mass="41293">MNPTTSYAEKQERKRKLTSIGITAGLYLLAFALGLVLEILNPREEDYSNMTVMITMPGPTTNEVGLGSFKPSEEGEKAEKVEPSAPKKTETVLEKAEAPKVESPKKPVEEATPSPSKAVAPAAPPPEPAPKPKDTVAVAAAPTHPSPGAPSAIQPAQAASIPESTVKETPPAEPWVPGQREQGSHISQTSTMLYVPGKGLVPYSGDTVTIRKSEKGSSSDTTLGGSQGTVGQNIYQPVYSSLPLPRTVPASVYNAIPDLVIPPNVVIYSAQARKRAFTTYYDFDGSAYRLKTEVPLEQREPLWQILEDAGYDPAKTEYRESRSLNPVVIGFTVTKDNQLRGAEVLQSSGDSQIDQAVLYGFKRSVFWNKTGETVPGRFTYRF</sequence>
<evidence type="ECO:0000313" key="3">
    <source>
        <dbReference type="EMBL" id="MPL64492.1"/>
    </source>
</evidence>
<feature type="compositionally biased region" description="Low complexity" evidence="1">
    <location>
        <begin position="149"/>
        <end position="162"/>
    </location>
</feature>
<comment type="caution">
    <text evidence="3">The sequence shown here is derived from an EMBL/GenBank/DDBJ whole genome shotgun (WGS) entry which is preliminary data.</text>
</comment>
<dbReference type="Gene3D" id="3.30.1150.10">
    <property type="match status" value="1"/>
</dbReference>
<feature type="compositionally biased region" description="Polar residues" evidence="1">
    <location>
        <begin position="218"/>
        <end position="230"/>
    </location>
</feature>
<evidence type="ECO:0000256" key="1">
    <source>
        <dbReference type="SAM" id="MobiDB-lite"/>
    </source>
</evidence>
<keyword evidence="2" id="KW-0472">Membrane</keyword>
<feature type="region of interest" description="Disordered" evidence="1">
    <location>
        <begin position="58"/>
        <end position="182"/>
    </location>
</feature>
<feature type="compositionally biased region" description="Low complexity" evidence="1">
    <location>
        <begin position="111"/>
        <end position="121"/>
    </location>
</feature>
<keyword evidence="2" id="KW-1133">Transmembrane helix</keyword>
<accession>A0A644TE22</accession>
<organism evidence="3">
    <name type="scientific">bioreactor metagenome</name>
    <dbReference type="NCBI Taxonomy" id="1076179"/>
    <lineage>
        <taxon>unclassified sequences</taxon>
        <taxon>metagenomes</taxon>
        <taxon>ecological metagenomes</taxon>
    </lineage>
</organism>
<evidence type="ECO:0008006" key="4">
    <source>
        <dbReference type="Google" id="ProtNLM"/>
    </source>
</evidence>
<evidence type="ECO:0000256" key="2">
    <source>
        <dbReference type="SAM" id="Phobius"/>
    </source>
</evidence>
<feature type="region of interest" description="Disordered" evidence="1">
    <location>
        <begin position="211"/>
        <end position="230"/>
    </location>
</feature>
<dbReference type="EMBL" id="VSSQ01000025">
    <property type="protein sequence ID" value="MPL64492.1"/>
    <property type="molecule type" value="Genomic_DNA"/>
</dbReference>
<feature type="compositionally biased region" description="Basic and acidic residues" evidence="1">
    <location>
        <begin position="71"/>
        <end position="109"/>
    </location>
</feature>
<protein>
    <recommendedName>
        <fullName evidence="4">TonB C-terminal domain-containing protein</fullName>
    </recommendedName>
</protein>
<reference evidence="3" key="1">
    <citation type="submission" date="2019-08" db="EMBL/GenBank/DDBJ databases">
        <authorList>
            <person name="Kucharzyk K."/>
            <person name="Murdoch R.W."/>
            <person name="Higgins S."/>
            <person name="Loffler F."/>
        </authorList>
    </citation>
    <scope>NUCLEOTIDE SEQUENCE</scope>
</reference>